<name>A0A8S4D6V9_PLUXY</name>
<gene>
    <name evidence="2" type="ORF">PLXY2_LOCUS1099</name>
</gene>
<dbReference type="Proteomes" id="UP000653454">
    <property type="component" value="Unassembled WGS sequence"/>
</dbReference>
<dbReference type="AlphaFoldDB" id="A0A8S4D6V9"/>
<accession>A0A8S4D6V9</accession>
<protein>
    <submittedName>
        <fullName evidence="2">(diamondback moth) hypothetical protein</fullName>
    </submittedName>
</protein>
<keyword evidence="3" id="KW-1185">Reference proteome</keyword>
<evidence type="ECO:0000256" key="1">
    <source>
        <dbReference type="SAM" id="MobiDB-lite"/>
    </source>
</evidence>
<organism evidence="2 3">
    <name type="scientific">Plutella xylostella</name>
    <name type="common">Diamondback moth</name>
    <name type="synonym">Plutella maculipennis</name>
    <dbReference type="NCBI Taxonomy" id="51655"/>
    <lineage>
        <taxon>Eukaryota</taxon>
        <taxon>Metazoa</taxon>
        <taxon>Ecdysozoa</taxon>
        <taxon>Arthropoda</taxon>
        <taxon>Hexapoda</taxon>
        <taxon>Insecta</taxon>
        <taxon>Pterygota</taxon>
        <taxon>Neoptera</taxon>
        <taxon>Endopterygota</taxon>
        <taxon>Lepidoptera</taxon>
        <taxon>Glossata</taxon>
        <taxon>Ditrysia</taxon>
        <taxon>Yponomeutoidea</taxon>
        <taxon>Plutellidae</taxon>
        <taxon>Plutella</taxon>
    </lineage>
</organism>
<evidence type="ECO:0000313" key="2">
    <source>
        <dbReference type="EMBL" id="CAG9093761.1"/>
    </source>
</evidence>
<evidence type="ECO:0000313" key="3">
    <source>
        <dbReference type="Proteomes" id="UP000653454"/>
    </source>
</evidence>
<sequence length="53" mass="6211">MAILYPSSLLYLVIQEEPMEPDMNMEHPMEGPSLAPPQLKEEPMENWQVRTLR</sequence>
<proteinExistence type="predicted"/>
<feature type="region of interest" description="Disordered" evidence="1">
    <location>
        <begin position="22"/>
        <end position="53"/>
    </location>
</feature>
<reference evidence="2" key="1">
    <citation type="submission" date="2020-11" db="EMBL/GenBank/DDBJ databases">
        <authorList>
            <person name="Whiteford S."/>
        </authorList>
    </citation>
    <scope>NUCLEOTIDE SEQUENCE</scope>
</reference>
<comment type="caution">
    <text evidence="2">The sequence shown here is derived from an EMBL/GenBank/DDBJ whole genome shotgun (WGS) entry which is preliminary data.</text>
</comment>
<dbReference type="EMBL" id="CAJHNJ030000003">
    <property type="protein sequence ID" value="CAG9093761.1"/>
    <property type="molecule type" value="Genomic_DNA"/>
</dbReference>